<evidence type="ECO:0000259" key="2">
    <source>
        <dbReference type="Pfam" id="PF18962"/>
    </source>
</evidence>
<dbReference type="InterPro" id="IPR045474">
    <property type="entry name" value="GEVED"/>
</dbReference>
<protein>
    <submittedName>
        <fullName evidence="5">T9SS type A sorting domain-containing protein</fullName>
    </submittedName>
</protein>
<keyword evidence="6" id="KW-1185">Reference proteome</keyword>
<keyword evidence="1" id="KW-0732">Signal</keyword>
<dbReference type="NCBIfam" id="TIGR04183">
    <property type="entry name" value="Por_Secre_tail"/>
    <property type="match status" value="1"/>
</dbReference>
<dbReference type="EMBL" id="JACSPS010000003">
    <property type="protein sequence ID" value="MBD8018765.1"/>
    <property type="molecule type" value="Genomic_DNA"/>
</dbReference>
<feature type="domain" description="GEVED" evidence="4">
    <location>
        <begin position="328"/>
        <end position="405"/>
    </location>
</feature>
<sequence>MQAQTYCTPGTRNVDPITMVKLVGELAPGLNHSTGGGNLSYYFHNDVVVPTVYPGGTYTFVLAANGNGRHFAVVWIDFNNDGDFTDTGEFVGRWVGSVSSSSAPNTVSFNVSIPSASAQGTYRMRVLWQYNLSTNNDYYNNSPCTGDAWGQTRDYRVKVAAACSGAPAGGTTVLSSSTGTPSSTFTATVTGDTNATGLSYQWQYASSTGAPWIDIVGATGASAVITAISSPGVSYYRRRITCSGQNSYSSVVTYTTLYCRPDIGTAEAGTNYIKMVKFLGTMHDTEQTSTFSTNPKGYQDFTGSSNKSIQAQGNGVNLYVENAFRGMVRAWVDWNRDGSFDVATEEVYTSAGTSIISTTFGFIIPAGANPGNYVIRLRMNSSDGSTSIGPCGNINYSGETEDYSFTVVANCFATITSVSNQIRTGPGTVTFEAVPSASSTKVHWYSSLTGGTPLAETNVVSGKSAYTTTVNSTTVFYVAAWNGSCESLIRTPVRAVVRPVPEITFTPAAPTSCGSNSTVKISASGQDETVYFVEEYFENGLGKFTQEILRPNTTTIDNKTKWQTRQSIFKPNEKVWFPAIASGTAGNSFAMATSDVGADANNNSYTISNALVSPTVNTLGYSSLTLSFRMYFSKYSNDDVADASDYVALEVNTGGSTWNEVIRYTKDVGFGTQFELKTIDMSSYQSSNLKFRFRYYAAWKDGVAIDDIEFFGVKPLTTTFAWTTSAPIDVYTDAAATIPYNNAPTTTVYMNPSMNQKETTANWTINATASLSNGTTATGSVIIENKNKVWNAATDKWNSNTWKPVGVVPTSADCVYIKTPVRIEPFTQAFAKEVYVENTGKLKIEGEGSLSIKDALVNKGIAENVVIESDASLIQVNEGNTVNVGNITAKRTVNVSAGRQQYNYLISPLEGQFLKTVYPGIEYVLYHNEANNFFYNSTGAYIKGRALAVKEPKLSALPDQKATSVTATFTGYPTNGAFTYNLVNSNPSNINRGYNLVGNPYPSNMDLSQFYHINSASGNISNSFNLWDNRANSQTVQLGDKYEGQAYAVFHATTPPGEGTGTLATGDKDMAGTVRPTRYIKMGQGFMVKTRVNNQALIFNNTVRTDKDGSAYFGRTPGDSVNFDRFWLNMITPTSLRSDMAVVYFVGGTNGFSSDDAASLGGSDELYSRVDDRKVNINGRSIFTDEDVVPLGTRHFTTGEYRIELAGTDGIFSSAQPVYLKDKLTSAITNLSESAYSFAAEAGESTGRFEIVYKPGGTLATDAGLKESVVVYRDKNDFHIRSDKRNITGLQLFDSSGRLVYSAKPNAAETLIDANPLPNGVYFLRIERGFDVVSKKIIR</sequence>
<proteinExistence type="predicted"/>
<dbReference type="RefSeq" id="WP_251833972.1">
    <property type="nucleotide sequence ID" value="NZ_JACSPS010000003.1"/>
</dbReference>
<evidence type="ECO:0000259" key="3">
    <source>
        <dbReference type="Pfam" id="PF19081"/>
    </source>
</evidence>
<dbReference type="InterPro" id="IPR026444">
    <property type="entry name" value="Secre_tail"/>
</dbReference>
<evidence type="ECO:0000313" key="6">
    <source>
        <dbReference type="Proteomes" id="UP000626242"/>
    </source>
</evidence>
<organism evidence="5 6">
    <name type="scientific">Kaistella pullorum</name>
    <dbReference type="NCBI Taxonomy" id="2763074"/>
    <lineage>
        <taxon>Bacteria</taxon>
        <taxon>Pseudomonadati</taxon>
        <taxon>Bacteroidota</taxon>
        <taxon>Flavobacteriia</taxon>
        <taxon>Flavobacteriales</taxon>
        <taxon>Weeksellaceae</taxon>
        <taxon>Chryseobacterium group</taxon>
        <taxon>Kaistella</taxon>
    </lineage>
</organism>
<accession>A0ABR8WP54</accession>
<gene>
    <name evidence="5" type="ORF">H9628_09795</name>
</gene>
<dbReference type="Pfam" id="PF18962">
    <property type="entry name" value="Por_Secre_tail"/>
    <property type="match status" value="1"/>
</dbReference>
<comment type="caution">
    <text evidence="5">The sequence shown here is derived from an EMBL/GenBank/DDBJ whole genome shotgun (WGS) entry which is preliminary data.</text>
</comment>
<evidence type="ECO:0000313" key="5">
    <source>
        <dbReference type="EMBL" id="MBD8018765.1"/>
    </source>
</evidence>
<dbReference type="Pfam" id="PF20009">
    <property type="entry name" value="GEVED"/>
    <property type="match status" value="2"/>
</dbReference>
<name>A0ABR8WP54_9FLAO</name>
<feature type="domain" description="Ig-like" evidence="3">
    <location>
        <begin position="419"/>
        <end position="499"/>
    </location>
</feature>
<dbReference type="InterPro" id="IPR044023">
    <property type="entry name" value="Ig_7"/>
</dbReference>
<evidence type="ECO:0000256" key="1">
    <source>
        <dbReference type="ARBA" id="ARBA00022729"/>
    </source>
</evidence>
<dbReference type="Proteomes" id="UP000626242">
    <property type="component" value="Unassembled WGS sequence"/>
</dbReference>
<feature type="domain" description="GEVED" evidence="4">
    <location>
        <begin position="73"/>
        <end position="157"/>
    </location>
</feature>
<reference evidence="5 6" key="1">
    <citation type="submission" date="2020-08" db="EMBL/GenBank/DDBJ databases">
        <title>A Genomic Blueprint of the Chicken Gut Microbiome.</title>
        <authorList>
            <person name="Gilroy R."/>
            <person name="Ravi A."/>
            <person name="Getino M."/>
            <person name="Pursley I."/>
            <person name="Horton D.L."/>
            <person name="Alikhan N.-F."/>
            <person name="Baker D."/>
            <person name="Gharbi K."/>
            <person name="Hall N."/>
            <person name="Watson M."/>
            <person name="Adriaenssens E.M."/>
            <person name="Foster-Nyarko E."/>
            <person name="Jarju S."/>
            <person name="Secka A."/>
            <person name="Antonio M."/>
            <person name="Oren A."/>
            <person name="Chaudhuri R."/>
            <person name="La Ragione R.M."/>
            <person name="Hildebrand F."/>
            <person name="Pallen M.J."/>
        </authorList>
    </citation>
    <scope>NUCLEOTIDE SEQUENCE [LARGE SCALE GENOMIC DNA]</scope>
    <source>
        <strain evidence="5 6">Sa1CVA4</strain>
    </source>
</reference>
<evidence type="ECO:0000259" key="4">
    <source>
        <dbReference type="Pfam" id="PF20009"/>
    </source>
</evidence>
<feature type="domain" description="Secretion system C-terminal sorting" evidence="2">
    <location>
        <begin position="1276"/>
        <end position="1338"/>
    </location>
</feature>
<dbReference type="Pfam" id="PF19081">
    <property type="entry name" value="Ig_7"/>
    <property type="match status" value="1"/>
</dbReference>